<dbReference type="Pfam" id="PF08839">
    <property type="entry name" value="CDT1"/>
    <property type="match status" value="1"/>
</dbReference>
<dbReference type="RefSeq" id="XP_022954488.1">
    <property type="nucleotide sequence ID" value="XM_023098720.1"/>
</dbReference>
<dbReference type="InterPro" id="IPR014939">
    <property type="entry name" value="CDT1_Gemini-bd-like"/>
</dbReference>
<evidence type="ECO:0000256" key="1">
    <source>
        <dbReference type="ARBA" id="ARBA00008356"/>
    </source>
</evidence>
<dbReference type="Proteomes" id="UP000504609">
    <property type="component" value="Unplaced"/>
</dbReference>
<dbReference type="GO" id="GO:0070182">
    <property type="term" value="F:DNA polymerase binding"/>
    <property type="evidence" value="ECO:0007669"/>
    <property type="project" value="TreeGrafter"/>
</dbReference>
<comment type="similarity">
    <text evidence="1">Belongs to the Cdt1 family.</text>
</comment>
<dbReference type="Gene3D" id="1.10.10.1420">
    <property type="entry name" value="DNA replication factor Cdt1, C-terminal WH domain"/>
    <property type="match status" value="1"/>
</dbReference>
<dbReference type="AlphaFoldDB" id="A0A6J1GR86"/>
<evidence type="ECO:0000259" key="4">
    <source>
        <dbReference type="SMART" id="SM01075"/>
    </source>
</evidence>
<dbReference type="GeneID" id="111456741"/>
<dbReference type="InterPro" id="IPR036390">
    <property type="entry name" value="WH_DNA-bd_sf"/>
</dbReference>
<dbReference type="GO" id="GO:0005634">
    <property type="term" value="C:nucleus"/>
    <property type="evidence" value="ECO:0007669"/>
    <property type="project" value="TreeGrafter"/>
</dbReference>
<dbReference type="Pfam" id="PF16679">
    <property type="entry name" value="CDT1_C"/>
    <property type="match status" value="1"/>
</dbReference>
<evidence type="ECO:0000313" key="5">
    <source>
        <dbReference type="Proteomes" id="UP000504609"/>
    </source>
</evidence>
<reference evidence="6" key="1">
    <citation type="submission" date="2025-08" db="UniProtKB">
        <authorList>
            <consortium name="RefSeq"/>
        </authorList>
    </citation>
    <scope>IDENTIFICATION</scope>
    <source>
        <tissue evidence="6">Young leaves</tissue>
    </source>
</reference>
<dbReference type="PANTHER" id="PTHR28637:SF13">
    <property type="entry name" value="EXPRESSED PROTEIN"/>
    <property type="match status" value="1"/>
</dbReference>
<dbReference type="SUPFAM" id="SSF46785">
    <property type="entry name" value="Winged helix' DNA-binding domain"/>
    <property type="match status" value="1"/>
</dbReference>
<gene>
    <name evidence="6" type="primary">LOC111456741</name>
</gene>
<feature type="compositionally biased region" description="Polar residues" evidence="3">
    <location>
        <begin position="298"/>
        <end position="315"/>
    </location>
</feature>
<proteinExistence type="inferred from homology"/>
<organism evidence="5 6">
    <name type="scientific">Cucurbita moschata</name>
    <name type="common">Winter crookneck squash</name>
    <name type="synonym">Cucurbita pepo var. moschata</name>
    <dbReference type="NCBI Taxonomy" id="3662"/>
    <lineage>
        <taxon>Eukaryota</taxon>
        <taxon>Viridiplantae</taxon>
        <taxon>Streptophyta</taxon>
        <taxon>Embryophyta</taxon>
        <taxon>Tracheophyta</taxon>
        <taxon>Spermatophyta</taxon>
        <taxon>Magnoliopsida</taxon>
        <taxon>eudicotyledons</taxon>
        <taxon>Gunneridae</taxon>
        <taxon>Pentapetalae</taxon>
        <taxon>rosids</taxon>
        <taxon>fabids</taxon>
        <taxon>Cucurbitales</taxon>
        <taxon>Cucurbitaceae</taxon>
        <taxon>Cucurbiteae</taxon>
        <taxon>Cucurbita</taxon>
    </lineage>
</organism>
<dbReference type="GO" id="GO:0000278">
    <property type="term" value="P:mitotic cell cycle"/>
    <property type="evidence" value="ECO:0007669"/>
    <property type="project" value="TreeGrafter"/>
</dbReference>
<sequence length="481" mass="53581">MGEKTCEDGSHDVSAIEANPVPFPPHKEGVSGNVVCMTPEKGDEYSKGKLKEGGIKHQEKYQSIVEFFTCLISSLRLLGMRKKLSTFHNVSGQVSVMSKRKFLHRHLAQIVYFIPEVVTIDKVTIHDKKTSCMKSEMIISLRLDTVKGHSEHSDFLALHKVFASRVAKFFVMHPEKSEVPEAALPEPFNRRNITFSLDQSTDDSSEKSEPISVQTELSFEDPYPQSTFKRHFSKKAVPKTELSEPITSSVVGLPSAPACSLKEEEDKNDNLLEDLPVQSISPRATANSSESPVVKPATSGSSNIITQTPVQSTPKRSMLPSSDVKMRKTASVGSLCKPAKRFLNFSGMEGDNGPLSFSVDDLQCYDIPEKRDFHYERYRKDSSSGRVTCEESSCLPELVRVIYNVFKSVNCASITKEELVHKIIMNSLDITERREVEERIEQLEKSVPSWISKKLTPSGDVTFSISAKEDLESVVAKTAPV</sequence>
<evidence type="ECO:0000256" key="2">
    <source>
        <dbReference type="ARBA" id="ARBA00023306"/>
    </source>
</evidence>
<feature type="domain" description="CDT1 Geminin-binding" evidence="4">
    <location>
        <begin position="59"/>
        <end position="186"/>
    </location>
</feature>
<name>A0A6J1GR86_CUCMO</name>
<dbReference type="InterPro" id="IPR038090">
    <property type="entry name" value="Cdt1_C_WH_dom_sf"/>
</dbReference>
<dbReference type="SMART" id="SM01075">
    <property type="entry name" value="CDT1"/>
    <property type="match status" value="1"/>
</dbReference>
<dbReference type="GO" id="GO:0030174">
    <property type="term" value="P:regulation of DNA-templated DNA replication initiation"/>
    <property type="evidence" value="ECO:0007669"/>
    <property type="project" value="InterPro"/>
</dbReference>
<dbReference type="PANTHER" id="PTHR28637">
    <property type="entry name" value="DNA REPLICATION FACTOR CDT1"/>
    <property type="match status" value="1"/>
</dbReference>
<feature type="region of interest" description="Disordered" evidence="3">
    <location>
        <begin position="280"/>
        <end position="324"/>
    </location>
</feature>
<accession>A0A6J1GR86</accession>
<dbReference type="KEGG" id="cmos:111456741"/>
<dbReference type="GO" id="GO:0071163">
    <property type="term" value="P:DNA replication preinitiation complex assembly"/>
    <property type="evidence" value="ECO:0007669"/>
    <property type="project" value="InterPro"/>
</dbReference>
<keyword evidence="2" id="KW-0131">Cell cycle</keyword>
<feature type="compositionally biased region" description="Basic and acidic residues" evidence="3">
    <location>
        <begin position="1"/>
        <end position="11"/>
    </location>
</feature>
<feature type="compositionally biased region" description="Polar residues" evidence="3">
    <location>
        <begin position="280"/>
        <end position="291"/>
    </location>
</feature>
<keyword evidence="5" id="KW-1185">Reference proteome</keyword>
<dbReference type="InterPro" id="IPR032054">
    <property type="entry name" value="Cdt1_C"/>
</dbReference>
<protein>
    <submittedName>
        <fullName evidence="6">CDT1-like protein a, chloroplastic</fullName>
    </submittedName>
</protein>
<evidence type="ECO:0000256" key="3">
    <source>
        <dbReference type="SAM" id="MobiDB-lite"/>
    </source>
</evidence>
<feature type="region of interest" description="Disordered" evidence="3">
    <location>
        <begin position="196"/>
        <end position="220"/>
    </location>
</feature>
<dbReference type="GO" id="GO:0003677">
    <property type="term" value="F:DNA binding"/>
    <property type="evidence" value="ECO:0007669"/>
    <property type="project" value="InterPro"/>
</dbReference>
<feature type="region of interest" description="Disordered" evidence="3">
    <location>
        <begin position="1"/>
        <end position="22"/>
    </location>
</feature>
<dbReference type="GO" id="GO:0000076">
    <property type="term" value="P:DNA replication checkpoint signaling"/>
    <property type="evidence" value="ECO:0007669"/>
    <property type="project" value="TreeGrafter"/>
</dbReference>
<evidence type="ECO:0000313" key="6">
    <source>
        <dbReference type="RefSeq" id="XP_022954488.1"/>
    </source>
</evidence>
<dbReference type="InterPro" id="IPR045173">
    <property type="entry name" value="Cdt1"/>
</dbReference>